<accession>A0A383BDV3</accession>
<evidence type="ECO:0000313" key="1">
    <source>
        <dbReference type="EMBL" id="SVE18336.1"/>
    </source>
</evidence>
<dbReference type="Gene3D" id="1.10.287.610">
    <property type="entry name" value="Helix hairpin bin"/>
    <property type="match status" value="1"/>
</dbReference>
<feature type="non-terminal residue" evidence="1">
    <location>
        <position position="67"/>
    </location>
</feature>
<dbReference type="AlphaFoldDB" id="A0A383BDV3"/>
<name>A0A383BDV3_9ZZZZ</name>
<dbReference type="EMBL" id="UINC01199757">
    <property type="protein sequence ID" value="SVE18336.1"/>
    <property type="molecule type" value="Genomic_DNA"/>
</dbReference>
<sequence>MKISKIEKEYLKKIKLFQEYNRYYHDKSNPQVTDSKFDSLKEEITELEKKHKFLKSENSPSKSVGFT</sequence>
<gene>
    <name evidence="1" type="ORF">METZ01_LOCUS471190</name>
</gene>
<protein>
    <submittedName>
        <fullName evidence="1">Uncharacterized protein</fullName>
    </submittedName>
</protein>
<reference evidence="1" key="1">
    <citation type="submission" date="2018-05" db="EMBL/GenBank/DDBJ databases">
        <authorList>
            <person name="Lanie J.A."/>
            <person name="Ng W.-L."/>
            <person name="Kazmierczak K.M."/>
            <person name="Andrzejewski T.M."/>
            <person name="Davidsen T.M."/>
            <person name="Wayne K.J."/>
            <person name="Tettelin H."/>
            <person name="Glass J.I."/>
            <person name="Rusch D."/>
            <person name="Podicherti R."/>
            <person name="Tsui H.-C.T."/>
            <person name="Winkler M.E."/>
        </authorList>
    </citation>
    <scope>NUCLEOTIDE SEQUENCE</scope>
</reference>
<dbReference type="SUPFAM" id="SSF56091">
    <property type="entry name" value="DNA ligase/mRNA capping enzyme, catalytic domain"/>
    <property type="match status" value="1"/>
</dbReference>
<proteinExistence type="predicted"/>
<organism evidence="1">
    <name type="scientific">marine metagenome</name>
    <dbReference type="NCBI Taxonomy" id="408172"/>
    <lineage>
        <taxon>unclassified sequences</taxon>
        <taxon>metagenomes</taxon>
        <taxon>ecological metagenomes</taxon>
    </lineage>
</organism>